<accession>A4RY04</accession>
<proteinExistence type="predicted"/>
<dbReference type="OrthoDB" id="537257at2759"/>
<dbReference type="Proteomes" id="UP000001568">
    <property type="component" value="Chromosome 5"/>
</dbReference>
<organism evidence="3 4">
    <name type="scientific">Ostreococcus lucimarinus (strain CCE9901)</name>
    <dbReference type="NCBI Taxonomy" id="436017"/>
    <lineage>
        <taxon>Eukaryota</taxon>
        <taxon>Viridiplantae</taxon>
        <taxon>Chlorophyta</taxon>
        <taxon>Mamiellophyceae</taxon>
        <taxon>Mamiellales</taxon>
        <taxon>Bathycoccaceae</taxon>
        <taxon>Ostreococcus</taxon>
    </lineage>
</organism>
<protein>
    <submittedName>
        <fullName evidence="3">Uncharacterized protein</fullName>
    </submittedName>
</protein>
<gene>
    <name evidence="3" type="ORF">OSTLU_31879</name>
</gene>
<feature type="region of interest" description="Disordered" evidence="1">
    <location>
        <begin position="14"/>
        <end position="42"/>
    </location>
</feature>
<name>A4RY04_OSTLU</name>
<evidence type="ECO:0000313" key="4">
    <source>
        <dbReference type="Proteomes" id="UP000001568"/>
    </source>
</evidence>
<keyword evidence="2" id="KW-1133">Transmembrane helix</keyword>
<dbReference type="AlphaFoldDB" id="A4RY04"/>
<dbReference type="RefSeq" id="XP_001418086.1">
    <property type="nucleotide sequence ID" value="XM_001418049.1"/>
</dbReference>
<dbReference type="HOGENOM" id="CLU_2642536_0_0_1"/>
<feature type="transmembrane region" description="Helical" evidence="2">
    <location>
        <begin position="57"/>
        <end position="76"/>
    </location>
</feature>
<dbReference type="Gramene" id="ABO96379">
    <property type="protein sequence ID" value="ABO96379"/>
    <property type="gene ID" value="OSTLU_31879"/>
</dbReference>
<dbReference type="PANTHER" id="PTHR35292:SF13">
    <property type="entry name" value="OS03G0581800 PROTEIN"/>
    <property type="match status" value="1"/>
</dbReference>
<keyword evidence="4" id="KW-1185">Reference proteome</keyword>
<reference evidence="3 4" key="1">
    <citation type="journal article" date="2007" name="Proc. Natl. Acad. Sci. U.S.A.">
        <title>The tiny eukaryote Ostreococcus provides genomic insights into the paradox of plankton speciation.</title>
        <authorList>
            <person name="Palenik B."/>
            <person name="Grimwood J."/>
            <person name="Aerts A."/>
            <person name="Rouze P."/>
            <person name="Salamov A."/>
            <person name="Putnam N."/>
            <person name="Dupont C."/>
            <person name="Jorgensen R."/>
            <person name="Derelle E."/>
            <person name="Rombauts S."/>
            <person name="Zhou K."/>
            <person name="Otillar R."/>
            <person name="Merchant S.S."/>
            <person name="Podell S."/>
            <person name="Gaasterland T."/>
            <person name="Napoli C."/>
            <person name="Gendler K."/>
            <person name="Manuell A."/>
            <person name="Tai V."/>
            <person name="Vallon O."/>
            <person name="Piganeau G."/>
            <person name="Jancek S."/>
            <person name="Heijde M."/>
            <person name="Jabbari K."/>
            <person name="Bowler C."/>
            <person name="Lohr M."/>
            <person name="Robbens S."/>
            <person name="Werner G."/>
            <person name="Dubchak I."/>
            <person name="Pazour G.J."/>
            <person name="Ren Q."/>
            <person name="Paulsen I."/>
            <person name="Delwiche C."/>
            <person name="Schmutz J."/>
            <person name="Rokhsar D."/>
            <person name="Van de Peer Y."/>
            <person name="Moreau H."/>
            <person name="Grigoriev I.V."/>
        </authorList>
    </citation>
    <scope>NUCLEOTIDE SEQUENCE [LARGE SCALE GENOMIC DNA]</scope>
    <source>
        <strain evidence="3 4">CCE9901</strain>
    </source>
</reference>
<evidence type="ECO:0000256" key="2">
    <source>
        <dbReference type="SAM" id="Phobius"/>
    </source>
</evidence>
<keyword evidence="2" id="KW-0812">Transmembrane</keyword>
<sequence length="77" mass="8335">MHAALRRVAHRALANAPARAPSTIARRSYASDPNAPPKVPYPWHDPMNPSNWKEEHVVFAVLGGWAVVIAGARSALS</sequence>
<keyword evidence="2" id="KW-0472">Membrane</keyword>
<dbReference type="KEGG" id="olu:OSTLU_31879"/>
<dbReference type="EMBL" id="CP000585">
    <property type="protein sequence ID" value="ABO96379.1"/>
    <property type="molecule type" value="Genomic_DNA"/>
</dbReference>
<dbReference type="GeneID" id="5001796"/>
<evidence type="ECO:0000256" key="1">
    <source>
        <dbReference type="SAM" id="MobiDB-lite"/>
    </source>
</evidence>
<dbReference type="STRING" id="436017.A4RY04"/>
<evidence type="ECO:0000313" key="3">
    <source>
        <dbReference type="EMBL" id="ABO96379.1"/>
    </source>
</evidence>
<dbReference type="PANTHER" id="PTHR35292">
    <property type="entry name" value="EXPRESSED PROTEIN"/>
    <property type="match status" value="1"/>
</dbReference>